<feature type="transmembrane region" description="Helical" evidence="9">
    <location>
        <begin position="22"/>
        <end position="42"/>
    </location>
</feature>
<dbReference type="RefSeq" id="WP_078423852.1">
    <property type="nucleotide sequence ID" value="NZ_CP017018.1"/>
</dbReference>
<proteinExistence type="inferred from homology"/>
<accession>A0A1S6U9J5</accession>
<evidence type="ECO:0000256" key="6">
    <source>
        <dbReference type="ARBA" id="ARBA00022847"/>
    </source>
</evidence>
<reference evidence="11" key="1">
    <citation type="submission" date="2016-09" db="EMBL/GenBank/DDBJ databases">
        <title>Comparative genomics of the Campylobacter concisus group.</title>
        <authorList>
            <person name="Miller W.G."/>
            <person name="Yee E."/>
            <person name="Chapman M.H."/>
            <person name="Huynh S."/>
            <person name="Bono J.L."/>
            <person name="On S.L.W."/>
            <person name="StLeger J."/>
            <person name="Foster G."/>
            <person name="Parker C.T."/>
        </authorList>
    </citation>
    <scope>NUCLEOTIDE SEQUENCE [LARGE SCALE GENOMIC DNA]</scope>
    <source>
        <strain evidence="11">RM18021</strain>
    </source>
</reference>
<dbReference type="FunFam" id="1.20.1740.10:FF:000004">
    <property type="entry name" value="Sodium:alanine symporter family protein"/>
    <property type="match status" value="1"/>
</dbReference>
<evidence type="ECO:0000313" key="11">
    <source>
        <dbReference type="Proteomes" id="UP000190868"/>
    </source>
</evidence>
<keyword evidence="6 9" id="KW-0769">Symport</keyword>
<feature type="transmembrane region" description="Helical" evidence="9">
    <location>
        <begin position="255"/>
        <end position="274"/>
    </location>
</feature>
<feature type="transmembrane region" description="Helical" evidence="9">
    <location>
        <begin position="88"/>
        <end position="111"/>
    </location>
</feature>
<organism evidence="10 11">
    <name type="scientific">Campylobacter pinnipediorum subsp. caledonicus</name>
    <dbReference type="NCBI Taxonomy" id="1874362"/>
    <lineage>
        <taxon>Bacteria</taxon>
        <taxon>Pseudomonadati</taxon>
        <taxon>Campylobacterota</taxon>
        <taxon>Epsilonproteobacteria</taxon>
        <taxon>Campylobacterales</taxon>
        <taxon>Campylobacteraceae</taxon>
        <taxon>Campylobacter</taxon>
    </lineage>
</organism>
<keyword evidence="8 9" id="KW-0472">Membrane</keyword>
<evidence type="ECO:0000256" key="7">
    <source>
        <dbReference type="ARBA" id="ARBA00022989"/>
    </source>
</evidence>
<comment type="similarity">
    <text evidence="2 9">Belongs to the alanine or glycine:cation symporter (AGCS) (TC 2.A.25) family.</text>
</comment>
<evidence type="ECO:0000256" key="3">
    <source>
        <dbReference type="ARBA" id="ARBA00022448"/>
    </source>
</evidence>
<evidence type="ECO:0000256" key="5">
    <source>
        <dbReference type="ARBA" id="ARBA00022692"/>
    </source>
</evidence>
<keyword evidence="7 9" id="KW-1133">Transmembrane helix</keyword>
<dbReference type="AlphaFoldDB" id="A0A1S6U9J5"/>
<feature type="transmembrane region" description="Helical" evidence="9">
    <location>
        <begin position="189"/>
        <end position="206"/>
    </location>
</feature>
<dbReference type="NCBIfam" id="TIGR00835">
    <property type="entry name" value="agcS"/>
    <property type="match status" value="1"/>
</dbReference>
<evidence type="ECO:0000313" key="10">
    <source>
        <dbReference type="EMBL" id="AQW88342.1"/>
    </source>
</evidence>
<name>A0A1S6U9J5_9BACT</name>
<feature type="transmembrane region" description="Helical" evidence="9">
    <location>
        <begin position="152"/>
        <end position="169"/>
    </location>
</feature>
<feature type="transmembrane region" description="Helical" evidence="9">
    <location>
        <begin position="311"/>
        <end position="334"/>
    </location>
</feature>
<comment type="subcellular location">
    <subcellularLocation>
        <location evidence="1 9">Cell membrane</location>
        <topology evidence="1 9">Multi-pass membrane protein</topology>
    </subcellularLocation>
</comment>
<dbReference type="PRINTS" id="PR00175">
    <property type="entry name" value="NAALASMPORT"/>
</dbReference>
<dbReference type="GO" id="GO:0005283">
    <property type="term" value="F:amino acid:sodium symporter activity"/>
    <property type="evidence" value="ECO:0007669"/>
    <property type="project" value="InterPro"/>
</dbReference>
<feature type="transmembrane region" description="Helical" evidence="9">
    <location>
        <begin position="218"/>
        <end position="235"/>
    </location>
</feature>
<evidence type="ECO:0000256" key="9">
    <source>
        <dbReference type="RuleBase" id="RU363064"/>
    </source>
</evidence>
<keyword evidence="4 9" id="KW-1003">Cell membrane</keyword>
<dbReference type="Gene3D" id="1.20.1740.10">
    <property type="entry name" value="Amino acid/polyamine transporter I"/>
    <property type="match status" value="1"/>
</dbReference>
<dbReference type="Pfam" id="PF01235">
    <property type="entry name" value="Na_Ala_symp"/>
    <property type="match status" value="1"/>
</dbReference>
<dbReference type="Proteomes" id="UP000190868">
    <property type="component" value="Chromosome"/>
</dbReference>
<dbReference type="KEGG" id="cpin:CPIN18020_1511"/>
<protein>
    <submittedName>
        <fullName evidence="10">Na+/alanine symporter family protein</fullName>
    </submittedName>
</protein>
<evidence type="ECO:0000256" key="4">
    <source>
        <dbReference type="ARBA" id="ARBA00022475"/>
    </source>
</evidence>
<evidence type="ECO:0000256" key="1">
    <source>
        <dbReference type="ARBA" id="ARBA00004651"/>
    </source>
</evidence>
<keyword evidence="11" id="KW-1185">Reference proteome</keyword>
<evidence type="ECO:0000256" key="2">
    <source>
        <dbReference type="ARBA" id="ARBA00009261"/>
    </source>
</evidence>
<feature type="transmembrane region" description="Helical" evidence="9">
    <location>
        <begin position="389"/>
        <end position="408"/>
    </location>
</feature>
<dbReference type="InterPro" id="IPR001463">
    <property type="entry name" value="Na/Ala_symport"/>
</dbReference>
<evidence type="ECO:0000256" key="8">
    <source>
        <dbReference type="ARBA" id="ARBA00023136"/>
    </source>
</evidence>
<dbReference type="PANTHER" id="PTHR30330:SF1">
    <property type="entry name" value="AMINO-ACID CARRIER PROTEIN ALST"/>
    <property type="match status" value="1"/>
</dbReference>
<dbReference type="GeneID" id="56567152"/>
<keyword evidence="5 9" id="KW-0812">Transmembrane</keyword>
<sequence length="485" mass="52293">MSELSNNLLTILTQIVNTLNNYLWSSLVYILLAVGIYFTIRTRFLQIRLFKQSIRRMVVGKRVSTHAISPFQAFATGLASRVGTGNVAGVAIAISLGGAGAVFWMWVTALIGMSSAFVESSLAQLYKIKNPDGRGYRGGPAYYITQGLGMRWLGVAFAVSLILAFGFVFNSVQANTITAVTSKAWDWNIEYVAVGLVILTAPIIFGGIKRVAKVAEKIVPIMALAYLLIAVYIIIANFGEVPVVFGKIFEDAFNFSAAGGGVVGGLTAAMLNGIKRGLFSNEAGMGSAPNAAAASDAWHPANQGLIQMLGVFVDTIVVCSCTAFIILLSGAIGTEGIDGAQITQLAIQHSVGDWGGSFLAILLFFFCFSSIIGNYAYAESNMQFIKNSPITLTIFRIIVLFMVYFGSVQKVGLVWDMADASMAIMAVINLIVIVIMAPTAILLLKDFEEQVKEHHSPEFDISKYPELHKKVGSDVWVKGKTEHGF</sequence>
<keyword evidence="3 9" id="KW-0813">Transport</keyword>
<dbReference type="PANTHER" id="PTHR30330">
    <property type="entry name" value="AGSS FAMILY TRANSPORTER, SODIUM-ALANINE"/>
    <property type="match status" value="1"/>
</dbReference>
<feature type="transmembrane region" description="Helical" evidence="9">
    <location>
        <begin position="354"/>
        <end position="377"/>
    </location>
</feature>
<dbReference type="PROSITE" id="PS00873">
    <property type="entry name" value="NA_ALANINE_SYMP"/>
    <property type="match status" value="1"/>
</dbReference>
<dbReference type="GO" id="GO:0005886">
    <property type="term" value="C:plasma membrane"/>
    <property type="evidence" value="ECO:0007669"/>
    <property type="project" value="UniProtKB-SubCell"/>
</dbReference>
<dbReference type="EMBL" id="CP017258">
    <property type="protein sequence ID" value="AQW88342.1"/>
    <property type="molecule type" value="Genomic_DNA"/>
</dbReference>
<gene>
    <name evidence="10" type="ORF">CPIN18021_1559</name>
</gene>
<feature type="transmembrane region" description="Helical" evidence="9">
    <location>
        <begin position="420"/>
        <end position="444"/>
    </location>
</feature>